<keyword evidence="2" id="KW-1185">Reference proteome</keyword>
<name>A0ACA9M7I1_9GLOM</name>
<reference evidence="1" key="1">
    <citation type="submission" date="2021-06" db="EMBL/GenBank/DDBJ databases">
        <authorList>
            <person name="Kallberg Y."/>
            <person name="Tangrot J."/>
            <person name="Rosling A."/>
        </authorList>
    </citation>
    <scope>NUCLEOTIDE SEQUENCE</scope>
    <source>
        <strain evidence="1">CL356</strain>
    </source>
</reference>
<dbReference type="Proteomes" id="UP000789525">
    <property type="component" value="Unassembled WGS sequence"/>
</dbReference>
<gene>
    <name evidence="1" type="ORF">ACOLOM_LOCUS5748</name>
</gene>
<sequence length="115" mass="12944">MNASNPPILGEPTEWRAMGFVFPPVPLEEPLFAPVLLPGPPVKGDRVNASWIRSPSELIQLLRIRDRKNADDGPLYIDDKFFVSELIIIKRHVWENRNTLSLAVANNVPSEFIAT</sequence>
<proteinExistence type="predicted"/>
<organism evidence="1 2">
    <name type="scientific">Acaulospora colombiana</name>
    <dbReference type="NCBI Taxonomy" id="27376"/>
    <lineage>
        <taxon>Eukaryota</taxon>
        <taxon>Fungi</taxon>
        <taxon>Fungi incertae sedis</taxon>
        <taxon>Mucoromycota</taxon>
        <taxon>Glomeromycotina</taxon>
        <taxon>Glomeromycetes</taxon>
        <taxon>Diversisporales</taxon>
        <taxon>Acaulosporaceae</taxon>
        <taxon>Acaulospora</taxon>
    </lineage>
</organism>
<dbReference type="EMBL" id="CAJVPT010010953">
    <property type="protein sequence ID" value="CAG8575026.1"/>
    <property type="molecule type" value="Genomic_DNA"/>
</dbReference>
<protein>
    <submittedName>
        <fullName evidence="1">4740_t:CDS:1</fullName>
    </submittedName>
</protein>
<evidence type="ECO:0000313" key="1">
    <source>
        <dbReference type="EMBL" id="CAG8575026.1"/>
    </source>
</evidence>
<comment type="caution">
    <text evidence="1">The sequence shown here is derived from an EMBL/GenBank/DDBJ whole genome shotgun (WGS) entry which is preliminary data.</text>
</comment>
<evidence type="ECO:0000313" key="2">
    <source>
        <dbReference type="Proteomes" id="UP000789525"/>
    </source>
</evidence>
<accession>A0ACA9M7I1</accession>